<comment type="function">
    <text evidence="7">Catalyzes the release of premature peptidyl moieties from peptidyl-tRNA molecules trapped in stalled 50S ribosomal subunits, and thus maintains levels of free tRNAs and 50S ribosomes.</text>
</comment>
<dbReference type="FunFam" id="3.40.50.1470:FF:000001">
    <property type="entry name" value="Peptidyl-tRNA hydrolase"/>
    <property type="match status" value="1"/>
</dbReference>
<dbReference type="EC" id="3.1.1.29" evidence="1 7"/>
<evidence type="ECO:0000256" key="9">
    <source>
        <dbReference type="RuleBase" id="RU004320"/>
    </source>
</evidence>
<dbReference type="InterPro" id="IPR018171">
    <property type="entry name" value="Pept_tRNA_hydro_CS"/>
</dbReference>
<organism evidence="10">
    <name type="scientific">Fervidobacterium nodosum</name>
    <dbReference type="NCBI Taxonomy" id="2424"/>
    <lineage>
        <taxon>Bacteria</taxon>
        <taxon>Thermotogati</taxon>
        <taxon>Thermotogota</taxon>
        <taxon>Thermotogae</taxon>
        <taxon>Thermotogales</taxon>
        <taxon>Fervidobacteriaceae</taxon>
        <taxon>Fervidobacterium</taxon>
    </lineage>
</organism>
<feature type="binding site" evidence="7">
    <location>
        <position position="58"/>
    </location>
    <ligand>
        <name>tRNA</name>
        <dbReference type="ChEBI" id="CHEBI:17843"/>
    </ligand>
</feature>
<feature type="binding site" evidence="7">
    <location>
        <position position="60"/>
    </location>
    <ligand>
        <name>tRNA</name>
        <dbReference type="ChEBI" id="CHEBI:17843"/>
    </ligand>
</feature>
<comment type="function">
    <text evidence="7">Hydrolyzes ribosome-free peptidyl-tRNAs (with 1 or more amino acids incorporated), which drop off the ribosome during protein synthesis, or as a result of ribosome stalling.</text>
</comment>
<dbReference type="Gene3D" id="3.40.50.1470">
    <property type="entry name" value="Peptidyl-tRNA hydrolase"/>
    <property type="match status" value="1"/>
</dbReference>
<dbReference type="EMBL" id="DRXW01000156">
    <property type="protein sequence ID" value="HHR33771.1"/>
    <property type="molecule type" value="Genomic_DNA"/>
</dbReference>
<dbReference type="PROSITE" id="PS01195">
    <property type="entry name" value="PEPT_TRNA_HYDROL_1"/>
    <property type="match status" value="1"/>
</dbReference>
<dbReference type="GO" id="GO:0006515">
    <property type="term" value="P:protein quality control for misfolded or incompletely synthesized proteins"/>
    <property type="evidence" value="ECO:0007669"/>
    <property type="project" value="UniProtKB-UniRule"/>
</dbReference>
<evidence type="ECO:0000256" key="6">
    <source>
        <dbReference type="ARBA" id="ARBA00050038"/>
    </source>
</evidence>
<evidence type="ECO:0000256" key="1">
    <source>
        <dbReference type="ARBA" id="ARBA00013260"/>
    </source>
</evidence>
<keyword evidence="2 7" id="KW-0820">tRNA-binding</keyword>
<evidence type="ECO:0000256" key="7">
    <source>
        <dbReference type="HAMAP-Rule" id="MF_00083"/>
    </source>
</evidence>
<feature type="binding site" evidence="7">
    <location>
        <position position="100"/>
    </location>
    <ligand>
        <name>tRNA</name>
        <dbReference type="ChEBI" id="CHEBI:17843"/>
    </ligand>
</feature>
<feature type="binding site" evidence="7">
    <location>
        <position position="13"/>
    </location>
    <ligand>
        <name>tRNA</name>
        <dbReference type="ChEBI" id="CHEBI:17843"/>
    </ligand>
</feature>
<reference evidence="10" key="1">
    <citation type="journal article" date="2020" name="mSystems">
        <title>Genome- and Community-Level Interaction Insights into Carbon Utilization and Element Cycling Functions of Hydrothermarchaeota in Hydrothermal Sediment.</title>
        <authorList>
            <person name="Zhou Z."/>
            <person name="Liu Y."/>
            <person name="Xu W."/>
            <person name="Pan J."/>
            <person name="Luo Z.H."/>
            <person name="Li M."/>
        </authorList>
    </citation>
    <scope>NUCLEOTIDE SEQUENCE [LARGE SCALE GENOMIC DNA]</scope>
    <source>
        <strain evidence="10">SpSt-1088</strain>
    </source>
</reference>
<keyword evidence="4 7" id="KW-0694">RNA-binding</keyword>
<dbReference type="InterPro" id="IPR001328">
    <property type="entry name" value="Pept_tRNA_hydro"/>
</dbReference>
<dbReference type="CDD" id="cd00462">
    <property type="entry name" value="PTH"/>
    <property type="match status" value="1"/>
</dbReference>
<dbReference type="NCBIfam" id="TIGR00447">
    <property type="entry name" value="pth"/>
    <property type="match status" value="1"/>
</dbReference>
<dbReference type="GO" id="GO:0072344">
    <property type="term" value="P:rescue of stalled ribosome"/>
    <property type="evidence" value="ECO:0007669"/>
    <property type="project" value="UniProtKB-UniRule"/>
</dbReference>
<feature type="site" description="Stabilizes the basic form of H active site to accept a proton" evidence="7">
    <location>
        <position position="79"/>
    </location>
</feature>
<comment type="subunit">
    <text evidence="7">Monomer.</text>
</comment>
<dbReference type="HAMAP" id="MF_00083">
    <property type="entry name" value="Pept_tRNA_hydro_bact"/>
    <property type="match status" value="1"/>
</dbReference>
<accession>A0A7C5Y894</accession>
<dbReference type="InterPro" id="IPR036416">
    <property type="entry name" value="Pept_tRNA_hydro_sf"/>
</dbReference>
<proteinExistence type="inferred from homology"/>
<dbReference type="Pfam" id="PF01195">
    <property type="entry name" value="Pept_tRNA_hydro"/>
    <property type="match status" value="1"/>
</dbReference>
<feature type="active site" description="Proton acceptor" evidence="7">
    <location>
        <position position="18"/>
    </location>
</feature>
<evidence type="ECO:0000256" key="8">
    <source>
        <dbReference type="RuleBase" id="RU000673"/>
    </source>
</evidence>
<sequence length="178" mass="20026">MIIIGLGNPGEKYENTRHNVGFMVVDKLGKNWKKGPNYLYSDINILGEKVKLVKPMTYMNLSGEVFKYLPHDDIIVVYDDLDLPLGRIRIRKEGSAGGHNGIKSIISYIGKEFPRIRVGIGPKPENVDAAEYVLSDFPAQEFQILQNVINICVEAIECIVREGIDKAMNKYNSVQVTQ</sequence>
<protein>
    <recommendedName>
        <fullName evidence="6 7">Peptidyl-tRNA hydrolase</fullName>
        <shortName evidence="7">Pth</shortName>
        <ecNumber evidence="1 7">3.1.1.29</ecNumber>
    </recommendedName>
</protein>
<name>A0A7C5Y894_9BACT</name>
<dbReference type="GO" id="GO:0000049">
    <property type="term" value="F:tRNA binding"/>
    <property type="evidence" value="ECO:0007669"/>
    <property type="project" value="UniProtKB-UniRule"/>
</dbReference>
<evidence type="ECO:0000256" key="5">
    <source>
        <dbReference type="ARBA" id="ARBA00038063"/>
    </source>
</evidence>
<keyword evidence="7" id="KW-0963">Cytoplasm</keyword>
<comment type="similarity">
    <text evidence="5 7 9">Belongs to the PTH family.</text>
</comment>
<evidence type="ECO:0000313" key="10">
    <source>
        <dbReference type="EMBL" id="HHR33771.1"/>
    </source>
</evidence>
<evidence type="ECO:0000256" key="4">
    <source>
        <dbReference type="ARBA" id="ARBA00022884"/>
    </source>
</evidence>
<evidence type="ECO:0000256" key="3">
    <source>
        <dbReference type="ARBA" id="ARBA00022801"/>
    </source>
</evidence>
<dbReference type="PROSITE" id="PS01196">
    <property type="entry name" value="PEPT_TRNA_HYDROL_2"/>
    <property type="match status" value="1"/>
</dbReference>
<dbReference type="SUPFAM" id="SSF53178">
    <property type="entry name" value="Peptidyl-tRNA hydrolase-like"/>
    <property type="match status" value="1"/>
</dbReference>
<feature type="site" description="Discriminates between blocked and unblocked aminoacyl-tRNA" evidence="7">
    <location>
        <position position="8"/>
    </location>
</feature>
<dbReference type="PANTHER" id="PTHR17224">
    <property type="entry name" value="PEPTIDYL-TRNA HYDROLASE"/>
    <property type="match status" value="1"/>
</dbReference>
<dbReference type="AlphaFoldDB" id="A0A7C5Y894"/>
<dbReference type="GO" id="GO:0004045">
    <property type="term" value="F:peptidyl-tRNA hydrolase activity"/>
    <property type="evidence" value="ECO:0007669"/>
    <property type="project" value="UniProtKB-UniRule"/>
</dbReference>
<gene>
    <name evidence="7" type="primary">pth</name>
    <name evidence="10" type="ORF">ENM46_02360</name>
</gene>
<keyword evidence="3 7" id="KW-0378">Hydrolase</keyword>
<comment type="caution">
    <text evidence="10">The sequence shown here is derived from an EMBL/GenBank/DDBJ whole genome shotgun (WGS) entry which is preliminary data.</text>
</comment>
<evidence type="ECO:0000256" key="2">
    <source>
        <dbReference type="ARBA" id="ARBA00022555"/>
    </source>
</evidence>
<comment type="catalytic activity">
    <reaction evidence="7 8">
        <text>an N-acyl-L-alpha-aminoacyl-tRNA + H2O = an N-acyl-L-amino acid + a tRNA + H(+)</text>
        <dbReference type="Rhea" id="RHEA:54448"/>
        <dbReference type="Rhea" id="RHEA-COMP:10123"/>
        <dbReference type="Rhea" id="RHEA-COMP:13883"/>
        <dbReference type="ChEBI" id="CHEBI:15377"/>
        <dbReference type="ChEBI" id="CHEBI:15378"/>
        <dbReference type="ChEBI" id="CHEBI:59874"/>
        <dbReference type="ChEBI" id="CHEBI:78442"/>
        <dbReference type="ChEBI" id="CHEBI:138191"/>
        <dbReference type="EC" id="3.1.1.29"/>
    </reaction>
</comment>
<dbReference type="GO" id="GO:0005737">
    <property type="term" value="C:cytoplasm"/>
    <property type="evidence" value="ECO:0007669"/>
    <property type="project" value="UniProtKB-SubCell"/>
</dbReference>
<comment type="subcellular location">
    <subcellularLocation>
        <location evidence="7">Cytoplasm</location>
    </subcellularLocation>
</comment>
<dbReference type="PANTHER" id="PTHR17224:SF1">
    <property type="entry name" value="PEPTIDYL-TRNA HYDROLASE"/>
    <property type="match status" value="1"/>
</dbReference>